<dbReference type="EMBL" id="VIWU01000001">
    <property type="protein sequence ID" value="TWF76953.1"/>
    <property type="molecule type" value="Genomic_DNA"/>
</dbReference>
<keyword evidence="1 3" id="KW-0489">Methyltransferase</keyword>
<comment type="caution">
    <text evidence="3">The sequence shown here is derived from an EMBL/GenBank/DDBJ whole genome shotgun (WGS) entry which is preliminary data.</text>
</comment>
<protein>
    <submittedName>
        <fullName evidence="3">O-methyltransferase involved in polyketide biosynthesis</fullName>
    </submittedName>
</protein>
<keyword evidence="4" id="KW-1185">Reference proteome</keyword>
<dbReference type="Gene3D" id="3.40.50.150">
    <property type="entry name" value="Vaccinia Virus protein VP39"/>
    <property type="match status" value="1"/>
</dbReference>
<proteinExistence type="predicted"/>
<organism evidence="3 4">
    <name type="scientific">Pseudonocardia hierapolitana</name>
    <dbReference type="NCBI Taxonomy" id="1128676"/>
    <lineage>
        <taxon>Bacteria</taxon>
        <taxon>Bacillati</taxon>
        <taxon>Actinomycetota</taxon>
        <taxon>Actinomycetes</taxon>
        <taxon>Pseudonocardiales</taxon>
        <taxon>Pseudonocardiaceae</taxon>
        <taxon>Pseudonocardia</taxon>
    </lineage>
</organism>
<dbReference type="InterPro" id="IPR007213">
    <property type="entry name" value="Ppm1/Ppm2/Tcmp"/>
</dbReference>
<evidence type="ECO:0000256" key="2">
    <source>
        <dbReference type="ARBA" id="ARBA00022679"/>
    </source>
</evidence>
<evidence type="ECO:0000313" key="4">
    <source>
        <dbReference type="Proteomes" id="UP000321261"/>
    </source>
</evidence>
<dbReference type="PIRSF" id="PIRSF028177">
    <property type="entry name" value="Polyketide_synth_Omtfrase_TcmP"/>
    <property type="match status" value="1"/>
</dbReference>
<accession>A0A561SQ18</accession>
<evidence type="ECO:0000313" key="3">
    <source>
        <dbReference type="EMBL" id="TWF76953.1"/>
    </source>
</evidence>
<sequence length="282" mass="31581">MTRVEIRFPDAMETSLITLYGIATDARIEPTILGDGMAAEAFEKIDYDFSWLTRFSSPKSVRTKVALRAKHFDAWTAEFLADHERATVLVLGAGLDTRVWRIDPGPGVHWYDVDLPPVIEARGKLYPQRENYRMIAASVADPAWWEEIPTDRPVLVVAQGLVMYLEPAEGHALSRRITDRFPTGAVVLDTHNRLAVRTSNWMLKRRFGSSLMRWAIEDAHELERSNPKLRCTDAISALSPALLGGLPPGAAPRGSELASRMTQLVPPVRDMSLYVRYEIVGA</sequence>
<dbReference type="PANTHER" id="PTHR43619">
    <property type="entry name" value="S-ADENOSYL-L-METHIONINE-DEPENDENT METHYLTRANSFERASE YKTD-RELATED"/>
    <property type="match status" value="1"/>
</dbReference>
<dbReference type="InterPro" id="IPR016874">
    <property type="entry name" value="TcmP-like"/>
</dbReference>
<dbReference type="GO" id="GO:0032259">
    <property type="term" value="P:methylation"/>
    <property type="evidence" value="ECO:0007669"/>
    <property type="project" value="UniProtKB-KW"/>
</dbReference>
<dbReference type="SUPFAM" id="SSF53335">
    <property type="entry name" value="S-adenosyl-L-methionine-dependent methyltransferases"/>
    <property type="match status" value="1"/>
</dbReference>
<dbReference type="InterPro" id="IPR029063">
    <property type="entry name" value="SAM-dependent_MTases_sf"/>
</dbReference>
<reference evidence="3 4" key="1">
    <citation type="submission" date="2019-06" db="EMBL/GenBank/DDBJ databases">
        <title>Sequencing the genomes of 1000 actinobacteria strains.</title>
        <authorList>
            <person name="Klenk H.-P."/>
        </authorList>
    </citation>
    <scope>NUCLEOTIDE SEQUENCE [LARGE SCALE GENOMIC DNA]</scope>
    <source>
        <strain evidence="3 4">DSM 45671</strain>
    </source>
</reference>
<dbReference type="Proteomes" id="UP000321261">
    <property type="component" value="Unassembled WGS sequence"/>
</dbReference>
<dbReference type="AlphaFoldDB" id="A0A561SQ18"/>
<keyword evidence="2 3" id="KW-0808">Transferase</keyword>
<name>A0A561SQ18_9PSEU</name>
<dbReference type="GO" id="GO:0008168">
    <property type="term" value="F:methyltransferase activity"/>
    <property type="evidence" value="ECO:0007669"/>
    <property type="project" value="UniProtKB-KW"/>
</dbReference>
<dbReference type="PANTHER" id="PTHR43619:SF2">
    <property type="entry name" value="S-ADENOSYL-L-METHIONINE-DEPENDENT METHYLTRANSFERASES SUPERFAMILY PROTEIN"/>
    <property type="match status" value="1"/>
</dbReference>
<dbReference type="Pfam" id="PF04072">
    <property type="entry name" value="LCM"/>
    <property type="match status" value="1"/>
</dbReference>
<gene>
    <name evidence="3" type="ORF">FHX44_112852</name>
</gene>
<evidence type="ECO:0000256" key="1">
    <source>
        <dbReference type="ARBA" id="ARBA00022603"/>
    </source>
</evidence>